<reference evidence="8 9" key="1">
    <citation type="submission" date="2018-05" db="EMBL/GenBank/DDBJ databases">
        <title>Genomic Encyclopedia of Type Strains, Phase IV (KMG-IV): sequencing the most valuable type-strain genomes for metagenomic binning, comparative biology and taxonomic classification.</title>
        <authorList>
            <person name="Goeker M."/>
        </authorList>
    </citation>
    <scope>NUCLEOTIDE SEQUENCE [LARGE SCALE GENOMIC DNA]</scope>
    <source>
        <strain evidence="8 9">DSM 19792</strain>
    </source>
</reference>
<sequence length="156" mass="17139">MRQFFKSILLAFSLALFSQGMAFAAERATAQEATDMIKKVIAYYKANGAEKTFAAVNDPKGQFIYKDLYVFAGAVKPGGVTLAHGGNPKLLGKSLGEMRDGDGKFFVREINEVAASKAGKGWVDYKWVNPVTKALEPKSTYVERVDDIYFACGVYK</sequence>
<evidence type="ECO:0000256" key="6">
    <source>
        <dbReference type="SAM" id="SignalP"/>
    </source>
</evidence>
<dbReference type="AlphaFoldDB" id="A0A318IPB2"/>
<proteinExistence type="predicted"/>
<dbReference type="GO" id="GO:0005886">
    <property type="term" value="C:plasma membrane"/>
    <property type="evidence" value="ECO:0007669"/>
    <property type="project" value="UniProtKB-SubCell"/>
</dbReference>
<evidence type="ECO:0000313" key="9">
    <source>
        <dbReference type="Proteomes" id="UP000247792"/>
    </source>
</evidence>
<organism evidence="8 9">
    <name type="scientific">Undibacterium pigrum</name>
    <dbReference type="NCBI Taxonomy" id="401470"/>
    <lineage>
        <taxon>Bacteria</taxon>
        <taxon>Pseudomonadati</taxon>
        <taxon>Pseudomonadota</taxon>
        <taxon>Betaproteobacteria</taxon>
        <taxon>Burkholderiales</taxon>
        <taxon>Oxalobacteraceae</taxon>
        <taxon>Undibacterium</taxon>
    </lineage>
</organism>
<dbReference type="InterPro" id="IPR033480">
    <property type="entry name" value="sCache_2"/>
</dbReference>
<comment type="subcellular location">
    <subcellularLocation>
        <location evidence="1">Cell membrane</location>
        <topology evidence="1">Multi-pass membrane protein</topology>
    </subcellularLocation>
</comment>
<dbReference type="Gene3D" id="3.30.450.20">
    <property type="entry name" value="PAS domain"/>
    <property type="match status" value="1"/>
</dbReference>
<evidence type="ECO:0000256" key="2">
    <source>
        <dbReference type="ARBA" id="ARBA00022475"/>
    </source>
</evidence>
<dbReference type="OrthoDB" id="9178561at2"/>
<keyword evidence="9" id="KW-1185">Reference proteome</keyword>
<dbReference type="RefSeq" id="WP_110258136.1">
    <property type="nucleotide sequence ID" value="NZ_QJKB01000018.1"/>
</dbReference>
<keyword evidence="4" id="KW-1133">Transmembrane helix</keyword>
<dbReference type="Pfam" id="PF17200">
    <property type="entry name" value="sCache_2"/>
    <property type="match status" value="1"/>
</dbReference>
<feature type="signal peptide" evidence="6">
    <location>
        <begin position="1"/>
        <end position="24"/>
    </location>
</feature>
<keyword evidence="2" id="KW-1003">Cell membrane</keyword>
<gene>
    <name evidence="8" type="ORF">DFR42_11856</name>
</gene>
<keyword evidence="3" id="KW-0812">Transmembrane</keyword>
<keyword evidence="5" id="KW-0472">Membrane</keyword>
<accession>A0A318IPB2</accession>
<comment type="caution">
    <text evidence="8">The sequence shown here is derived from an EMBL/GenBank/DDBJ whole genome shotgun (WGS) entry which is preliminary data.</text>
</comment>
<feature type="domain" description="Single Cache" evidence="7">
    <location>
        <begin position="19"/>
        <end position="108"/>
    </location>
</feature>
<evidence type="ECO:0000256" key="3">
    <source>
        <dbReference type="ARBA" id="ARBA00022692"/>
    </source>
</evidence>
<evidence type="ECO:0000313" key="8">
    <source>
        <dbReference type="EMBL" id="PXX37235.1"/>
    </source>
</evidence>
<name>A0A318IPB2_9BURK</name>
<evidence type="ECO:0000259" key="7">
    <source>
        <dbReference type="SMART" id="SM01049"/>
    </source>
</evidence>
<keyword evidence="6" id="KW-0732">Signal</keyword>
<dbReference type="SMART" id="SM01049">
    <property type="entry name" value="Cache_2"/>
    <property type="match status" value="1"/>
</dbReference>
<evidence type="ECO:0000256" key="5">
    <source>
        <dbReference type="ARBA" id="ARBA00023136"/>
    </source>
</evidence>
<dbReference type="EMBL" id="QJKB01000018">
    <property type="protein sequence ID" value="PXX37235.1"/>
    <property type="molecule type" value="Genomic_DNA"/>
</dbReference>
<protein>
    <submittedName>
        <fullName evidence="8">Single cache domain-containing protein</fullName>
    </submittedName>
</protein>
<evidence type="ECO:0000256" key="1">
    <source>
        <dbReference type="ARBA" id="ARBA00004651"/>
    </source>
</evidence>
<feature type="chain" id="PRO_5016244676" evidence="6">
    <location>
        <begin position="25"/>
        <end position="156"/>
    </location>
</feature>
<evidence type="ECO:0000256" key="4">
    <source>
        <dbReference type="ARBA" id="ARBA00022989"/>
    </source>
</evidence>
<dbReference type="Proteomes" id="UP000247792">
    <property type="component" value="Unassembled WGS sequence"/>
</dbReference>